<keyword evidence="7" id="KW-1185">Reference proteome</keyword>
<evidence type="ECO:0000256" key="5">
    <source>
        <dbReference type="SAM" id="SignalP"/>
    </source>
</evidence>
<comment type="caution">
    <text evidence="6">The sequence shown here is derived from an EMBL/GenBank/DDBJ whole genome shotgun (WGS) entry which is preliminary data.</text>
</comment>
<evidence type="ECO:0000313" key="7">
    <source>
        <dbReference type="Proteomes" id="UP001219525"/>
    </source>
</evidence>
<dbReference type="Pfam" id="PF04756">
    <property type="entry name" value="OST3_OST6"/>
    <property type="match status" value="1"/>
</dbReference>
<dbReference type="GO" id="GO:0016020">
    <property type="term" value="C:membrane"/>
    <property type="evidence" value="ECO:0007669"/>
    <property type="project" value="UniProtKB-SubCell"/>
</dbReference>
<dbReference type="InterPro" id="IPR021149">
    <property type="entry name" value="OligosaccharylTrfase_OST3/OST6"/>
</dbReference>
<keyword evidence="3" id="KW-1133">Transmembrane helix</keyword>
<dbReference type="AlphaFoldDB" id="A0AAD6Y2R8"/>
<keyword evidence="5" id="KW-0732">Signal</keyword>
<keyword evidence="2" id="KW-0812">Transmembrane</keyword>
<comment type="subcellular location">
    <subcellularLocation>
        <location evidence="1">Membrane</location>
        <topology evidence="1">Multi-pass membrane protein</topology>
    </subcellularLocation>
</comment>
<proteinExistence type="predicted"/>
<dbReference type="Proteomes" id="UP001219525">
    <property type="component" value="Unassembled WGS sequence"/>
</dbReference>
<feature type="signal peptide" evidence="5">
    <location>
        <begin position="1"/>
        <end position="18"/>
    </location>
</feature>
<sequence length="163" mass="17990">MRVVALLGLLSLCSCAAAAGTHRKLVSLAAEGGGIIKLDADSFELLATEERDCDILLLAFSSRDCFNKEFHPGPPWKAVAKAWTKVPKEQRDRHFFATFDFADSPRSQQFSSIPHEPARFDLSEYGEFEAARLAEHLSRFTPIPIPYVAPFPWARRVGGAAGL</sequence>
<organism evidence="6 7">
    <name type="scientific">Mycena pura</name>
    <dbReference type="NCBI Taxonomy" id="153505"/>
    <lineage>
        <taxon>Eukaryota</taxon>
        <taxon>Fungi</taxon>
        <taxon>Dikarya</taxon>
        <taxon>Basidiomycota</taxon>
        <taxon>Agaricomycotina</taxon>
        <taxon>Agaricomycetes</taxon>
        <taxon>Agaricomycetidae</taxon>
        <taxon>Agaricales</taxon>
        <taxon>Marasmiineae</taxon>
        <taxon>Mycenaceae</taxon>
        <taxon>Mycena</taxon>
    </lineage>
</organism>
<accession>A0AAD6Y2R8</accession>
<dbReference type="PROSITE" id="PS51257">
    <property type="entry name" value="PROKAR_LIPOPROTEIN"/>
    <property type="match status" value="1"/>
</dbReference>
<name>A0AAD6Y2R8_9AGAR</name>
<feature type="chain" id="PRO_5042225562" evidence="5">
    <location>
        <begin position="19"/>
        <end position="163"/>
    </location>
</feature>
<dbReference type="EMBL" id="JARJCW010000073">
    <property type="protein sequence ID" value="KAJ7198341.1"/>
    <property type="molecule type" value="Genomic_DNA"/>
</dbReference>
<evidence type="ECO:0000256" key="2">
    <source>
        <dbReference type="ARBA" id="ARBA00022692"/>
    </source>
</evidence>
<evidence type="ECO:0000256" key="4">
    <source>
        <dbReference type="ARBA" id="ARBA00023136"/>
    </source>
</evidence>
<gene>
    <name evidence="6" type="ORF">GGX14DRAFT_666641</name>
</gene>
<dbReference type="Gene3D" id="3.40.30.10">
    <property type="entry name" value="Glutaredoxin"/>
    <property type="match status" value="1"/>
</dbReference>
<reference evidence="6" key="1">
    <citation type="submission" date="2023-03" db="EMBL/GenBank/DDBJ databases">
        <title>Massive genome expansion in bonnet fungi (Mycena s.s.) driven by repeated elements and novel gene families across ecological guilds.</title>
        <authorList>
            <consortium name="Lawrence Berkeley National Laboratory"/>
            <person name="Harder C.B."/>
            <person name="Miyauchi S."/>
            <person name="Viragh M."/>
            <person name="Kuo A."/>
            <person name="Thoen E."/>
            <person name="Andreopoulos B."/>
            <person name="Lu D."/>
            <person name="Skrede I."/>
            <person name="Drula E."/>
            <person name="Henrissat B."/>
            <person name="Morin E."/>
            <person name="Kohler A."/>
            <person name="Barry K."/>
            <person name="LaButti K."/>
            <person name="Morin E."/>
            <person name="Salamov A."/>
            <person name="Lipzen A."/>
            <person name="Mereny Z."/>
            <person name="Hegedus B."/>
            <person name="Baldrian P."/>
            <person name="Stursova M."/>
            <person name="Weitz H."/>
            <person name="Taylor A."/>
            <person name="Grigoriev I.V."/>
            <person name="Nagy L.G."/>
            <person name="Martin F."/>
            <person name="Kauserud H."/>
        </authorList>
    </citation>
    <scope>NUCLEOTIDE SEQUENCE</scope>
    <source>
        <strain evidence="6">9144</strain>
    </source>
</reference>
<evidence type="ECO:0000313" key="6">
    <source>
        <dbReference type="EMBL" id="KAJ7198341.1"/>
    </source>
</evidence>
<evidence type="ECO:0000256" key="1">
    <source>
        <dbReference type="ARBA" id="ARBA00004141"/>
    </source>
</evidence>
<protein>
    <submittedName>
        <fullName evidence="6">Uncharacterized protein</fullName>
    </submittedName>
</protein>
<keyword evidence="4" id="KW-0472">Membrane</keyword>
<evidence type="ECO:0000256" key="3">
    <source>
        <dbReference type="ARBA" id="ARBA00022989"/>
    </source>
</evidence>